<dbReference type="InterPro" id="IPR002772">
    <property type="entry name" value="Glyco_hydro_3_C"/>
</dbReference>
<reference evidence="15 16" key="1">
    <citation type="submission" date="2016-12" db="EMBL/GenBank/DDBJ databases">
        <title>The genomes of Aspergillus section Nigri reveals drivers in fungal speciation.</title>
        <authorList>
            <consortium name="DOE Joint Genome Institute"/>
            <person name="Vesth T.C."/>
            <person name="Nybo J."/>
            <person name="Theobald S."/>
            <person name="Brandl J."/>
            <person name="Frisvad J.C."/>
            <person name="Nielsen K.F."/>
            <person name="Lyhne E.K."/>
            <person name="Kogle M.E."/>
            <person name="Kuo A."/>
            <person name="Riley R."/>
            <person name="Clum A."/>
            <person name="Nolan M."/>
            <person name="Lipzen A."/>
            <person name="Salamov A."/>
            <person name="Henrissat B."/>
            <person name="Wiebenga A."/>
            <person name="De Vries R.P."/>
            <person name="Grigoriev I.V."/>
            <person name="Mortensen U.H."/>
            <person name="Andersen M.R."/>
            <person name="Baker S.E."/>
        </authorList>
    </citation>
    <scope>NUCLEOTIDE SEQUENCE [LARGE SCALE GENOMIC DNA]</scope>
    <source>
        <strain evidence="15 16">CBS 117.55</strain>
    </source>
</reference>
<evidence type="ECO:0000256" key="9">
    <source>
        <dbReference type="ARBA" id="ARBA00023326"/>
    </source>
</evidence>
<evidence type="ECO:0000256" key="10">
    <source>
        <dbReference type="ARBA" id="ARBA00024983"/>
    </source>
</evidence>
<comment type="pathway">
    <text evidence="2 11">Glycan metabolism; cellulose degradation.</text>
</comment>
<keyword evidence="5" id="KW-0136">Cellulose degradation</keyword>
<dbReference type="Gene3D" id="3.40.50.1700">
    <property type="entry name" value="Glycoside hydrolase family 3 C-terminal domain"/>
    <property type="match status" value="1"/>
</dbReference>
<dbReference type="OrthoDB" id="416222at2759"/>
<dbReference type="PANTHER" id="PTHR42715">
    <property type="entry name" value="BETA-GLUCOSIDASE"/>
    <property type="match status" value="1"/>
</dbReference>
<evidence type="ECO:0000313" key="15">
    <source>
        <dbReference type="EMBL" id="PWY65213.1"/>
    </source>
</evidence>
<dbReference type="Gene3D" id="2.60.40.10">
    <property type="entry name" value="Immunoglobulins"/>
    <property type="match status" value="1"/>
</dbReference>
<dbReference type="STRING" id="1448321.A0A317UT31"/>
<dbReference type="FunFam" id="3.20.20.300:FF:000002">
    <property type="entry name" value="Probable beta-glucosidase"/>
    <property type="match status" value="1"/>
</dbReference>
<evidence type="ECO:0000256" key="13">
    <source>
        <dbReference type="SAM" id="SignalP"/>
    </source>
</evidence>
<dbReference type="InterPro" id="IPR050288">
    <property type="entry name" value="Cellulose_deg_GH3"/>
</dbReference>
<protein>
    <recommendedName>
        <fullName evidence="11">beta-glucosidase</fullName>
        <ecNumber evidence="11">3.2.1.21</ecNumber>
    </recommendedName>
</protein>
<feature type="chain" id="PRO_5016443975" description="beta-glucosidase" evidence="13">
    <location>
        <begin position="18"/>
        <end position="850"/>
    </location>
</feature>
<dbReference type="PANTHER" id="PTHR42715:SF2">
    <property type="entry name" value="BETA-GLUCOSIDASE F-RELATED"/>
    <property type="match status" value="1"/>
</dbReference>
<comment type="similarity">
    <text evidence="3 11">Belongs to the glycosyl hydrolase 3 family.</text>
</comment>
<dbReference type="PRINTS" id="PR00133">
    <property type="entry name" value="GLHYDRLASE3"/>
</dbReference>
<dbReference type="RefSeq" id="XP_025394424.1">
    <property type="nucleotide sequence ID" value="XM_025547516.1"/>
</dbReference>
<keyword evidence="9 11" id="KW-0624">Polysaccharide degradation</keyword>
<dbReference type="UniPathway" id="UPA00696"/>
<evidence type="ECO:0000256" key="6">
    <source>
        <dbReference type="ARBA" id="ARBA00023180"/>
    </source>
</evidence>
<comment type="caution">
    <text evidence="15">The sequence shown here is derived from an EMBL/GenBank/DDBJ whole genome shotgun (WGS) entry which is preliminary data.</text>
</comment>
<feature type="signal peptide" evidence="13">
    <location>
        <begin position="1"/>
        <end position="17"/>
    </location>
</feature>
<dbReference type="AlphaFoldDB" id="A0A317UT31"/>
<dbReference type="InterPro" id="IPR036881">
    <property type="entry name" value="Glyco_hydro_3_C_sf"/>
</dbReference>
<feature type="region of interest" description="Disordered" evidence="12">
    <location>
        <begin position="729"/>
        <end position="749"/>
    </location>
</feature>
<keyword evidence="8 11" id="KW-0326">Glycosidase</keyword>
<comment type="catalytic activity">
    <reaction evidence="1 11">
        <text>Hydrolysis of terminal, non-reducing beta-D-glucosyl residues with release of beta-D-glucose.</text>
        <dbReference type="EC" id="3.2.1.21"/>
    </reaction>
</comment>
<dbReference type="GeneID" id="37069753"/>
<dbReference type="InterPro" id="IPR001764">
    <property type="entry name" value="Glyco_hydro_3_N"/>
</dbReference>
<dbReference type="Pfam" id="PF01915">
    <property type="entry name" value="Glyco_hydro_3_C"/>
    <property type="match status" value="1"/>
</dbReference>
<dbReference type="FunFam" id="3.40.50.1700:FF:000003">
    <property type="entry name" value="Probable beta-glucosidase"/>
    <property type="match status" value="1"/>
</dbReference>
<dbReference type="Gene3D" id="3.20.20.300">
    <property type="entry name" value="Glycoside hydrolase, family 3, N-terminal domain"/>
    <property type="match status" value="1"/>
</dbReference>
<dbReference type="Proteomes" id="UP000247233">
    <property type="component" value="Unassembled WGS sequence"/>
</dbReference>
<dbReference type="PROSITE" id="PS00775">
    <property type="entry name" value="GLYCOSYL_HYDROL_F3"/>
    <property type="match status" value="1"/>
</dbReference>
<name>A0A317UT31_9EURO</name>
<gene>
    <name evidence="15" type="ORF">BO70DRAFT_420641</name>
</gene>
<proteinExistence type="inferred from homology"/>
<dbReference type="SUPFAM" id="SSF51445">
    <property type="entry name" value="(Trans)glycosidases"/>
    <property type="match status" value="1"/>
</dbReference>
<dbReference type="GO" id="GO:0008422">
    <property type="term" value="F:beta-glucosidase activity"/>
    <property type="evidence" value="ECO:0007669"/>
    <property type="project" value="UniProtKB-EC"/>
</dbReference>
<accession>A0A317UT31</accession>
<keyword evidence="6" id="KW-0325">Glycoprotein</keyword>
<evidence type="ECO:0000256" key="4">
    <source>
        <dbReference type="ARBA" id="ARBA00022801"/>
    </source>
</evidence>
<dbReference type="SMART" id="SM01217">
    <property type="entry name" value="Fn3_like"/>
    <property type="match status" value="1"/>
</dbReference>
<evidence type="ECO:0000256" key="8">
    <source>
        <dbReference type="ARBA" id="ARBA00023295"/>
    </source>
</evidence>
<evidence type="ECO:0000256" key="12">
    <source>
        <dbReference type="SAM" id="MobiDB-lite"/>
    </source>
</evidence>
<dbReference type="InterPro" id="IPR036962">
    <property type="entry name" value="Glyco_hydro_3_N_sf"/>
</dbReference>
<organism evidence="15 16">
    <name type="scientific">Aspergillus heteromorphus CBS 117.55</name>
    <dbReference type="NCBI Taxonomy" id="1448321"/>
    <lineage>
        <taxon>Eukaryota</taxon>
        <taxon>Fungi</taxon>
        <taxon>Dikarya</taxon>
        <taxon>Ascomycota</taxon>
        <taxon>Pezizomycotina</taxon>
        <taxon>Eurotiomycetes</taxon>
        <taxon>Eurotiomycetidae</taxon>
        <taxon>Eurotiales</taxon>
        <taxon>Aspergillaceae</taxon>
        <taxon>Aspergillus</taxon>
        <taxon>Aspergillus subgen. Circumdati</taxon>
    </lineage>
</organism>
<dbReference type="VEuPathDB" id="FungiDB:BO70DRAFT_420641"/>
<dbReference type="SUPFAM" id="SSF52279">
    <property type="entry name" value="Beta-D-glucan exohydrolase, C-terminal domain"/>
    <property type="match status" value="1"/>
</dbReference>
<keyword evidence="4 11" id="KW-0378">Hydrolase</keyword>
<sequence>MALLPYLILCLIPYTLASQRRLHPRDDAAFSPPYYPAPNGGWLSDWADAYEKAQRVVGNMTLAEKVNLTTGTGEFMGPCAGQTGSALRFGIPNLCLHDSPLGIRNSDHNTAFPAGVTAGATFDKDLMYQRGVGLGEEARGKGVNVLLGPVVGPMFRKPRGGRGWEGFGADPSLQAIGGAQTIKGMQSTGAIACIKHFIGNEQEMHRETTVLGPGYSSNIDDRTLHELYLWPFAEGVRAGTGAVMMAYNDVNRSACSQNSMLINGVLKDELGFQGFVVTDWLAQMGGVSSALAGLDMAMPGDGLIPLLGDSYWGSQLSRAILNGTVPMERLNDMSQVTRIVATWYQMGQDQDYPLPNFSSNTLDEIEPLYPGALLSPTGVVNQYVNVEGDHNITAHAIARDAITLLKNDDNTLPLSKNASLYVFGTDAGPNSNGLNSCSDQGCDNGVLTMGWGSGTSRLPYLVTPQEAIANITPSAAFYITDTFPSDLTPNASSTAIVFINADSGENYITVEDNPGDRTTADLFAWHSGDELVQAAAQAFSSVVVIIHTVGPLILENWIDLDPVKAVLIAHLPGQEAGYSLTDVLYGDSSPSGHLPYTIPYNETNYPASVGLLDQPFGQIQDDFTEALYIDYRHFLHANVTPRYPFGYGLSYTGFSFSNPVLTPLTPINTTFPPPRAPKGPTPVYPSTIPDPGEVAWPASLTRIWRYLYPYLDDPSSITPSSNASTSEYPYPAGYTLTPHPPPRSGGGAGGNPSLYDVAFTLSIDITNTGSFSGRAVVQLYVSLPESIGVDVPGLQLRDFGKTGVLDPGDVETVVLNVTRKDLSVWDVEVQDWRTVMAAEGVGLWVAGEGG</sequence>
<evidence type="ECO:0000313" key="16">
    <source>
        <dbReference type="Proteomes" id="UP000247233"/>
    </source>
</evidence>
<keyword evidence="13" id="KW-0732">Signal</keyword>
<dbReference type="InterPro" id="IPR013783">
    <property type="entry name" value="Ig-like_fold"/>
</dbReference>
<evidence type="ECO:0000256" key="11">
    <source>
        <dbReference type="RuleBase" id="RU361161"/>
    </source>
</evidence>
<feature type="domain" description="Fibronectin type III-like" evidence="14">
    <location>
        <begin position="775"/>
        <end position="849"/>
    </location>
</feature>
<comment type="function">
    <text evidence="10">Beta-glucosidases are one of a number of cellulolytic enzymes involved in the degradation of cellulosic biomass. Catalyzes the last step releasing glucose from the inhibitory cellobiose.</text>
</comment>
<keyword evidence="7 11" id="KW-0119">Carbohydrate metabolism</keyword>
<evidence type="ECO:0000256" key="3">
    <source>
        <dbReference type="ARBA" id="ARBA00005336"/>
    </source>
</evidence>
<evidence type="ECO:0000256" key="2">
    <source>
        <dbReference type="ARBA" id="ARBA00004987"/>
    </source>
</evidence>
<dbReference type="GO" id="GO:0030245">
    <property type="term" value="P:cellulose catabolic process"/>
    <property type="evidence" value="ECO:0007669"/>
    <property type="project" value="UniProtKB-UniPathway"/>
</dbReference>
<evidence type="ECO:0000259" key="14">
    <source>
        <dbReference type="SMART" id="SM01217"/>
    </source>
</evidence>
<evidence type="ECO:0000256" key="5">
    <source>
        <dbReference type="ARBA" id="ARBA00023001"/>
    </source>
</evidence>
<evidence type="ECO:0000256" key="1">
    <source>
        <dbReference type="ARBA" id="ARBA00000448"/>
    </source>
</evidence>
<evidence type="ECO:0000256" key="7">
    <source>
        <dbReference type="ARBA" id="ARBA00023277"/>
    </source>
</evidence>
<dbReference type="EC" id="3.2.1.21" evidence="11"/>
<keyword evidence="16" id="KW-1185">Reference proteome</keyword>
<dbReference type="InterPro" id="IPR017853">
    <property type="entry name" value="GH"/>
</dbReference>
<dbReference type="Pfam" id="PF14310">
    <property type="entry name" value="Fn3-like"/>
    <property type="match status" value="1"/>
</dbReference>
<dbReference type="Pfam" id="PF00933">
    <property type="entry name" value="Glyco_hydro_3"/>
    <property type="match status" value="1"/>
</dbReference>
<dbReference type="InterPro" id="IPR019800">
    <property type="entry name" value="Glyco_hydro_3_AS"/>
</dbReference>
<dbReference type="EMBL" id="MSFL01000053">
    <property type="protein sequence ID" value="PWY65213.1"/>
    <property type="molecule type" value="Genomic_DNA"/>
</dbReference>
<dbReference type="InterPro" id="IPR026891">
    <property type="entry name" value="Fn3-like"/>
</dbReference>